<feature type="compositionally biased region" description="Low complexity" evidence="1">
    <location>
        <begin position="25"/>
        <end position="41"/>
    </location>
</feature>
<dbReference type="RefSeq" id="WP_019194524.1">
    <property type="nucleotide sequence ID" value="NZ_LT629765.1"/>
</dbReference>
<feature type="transmembrane region" description="Helical" evidence="2">
    <location>
        <begin position="80"/>
        <end position="99"/>
    </location>
</feature>
<feature type="chain" id="PRO_5009255679" description="Secreted protein" evidence="3">
    <location>
        <begin position="28"/>
        <end position="109"/>
    </location>
</feature>
<proteinExistence type="predicted"/>
<feature type="compositionally biased region" description="Low complexity" evidence="1">
    <location>
        <begin position="48"/>
        <end position="65"/>
    </location>
</feature>
<protein>
    <recommendedName>
        <fullName evidence="6">Secreted protein</fullName>
    </recommendedName>
</protein>
<keyword evidence="3" id="KW-0732">Signal</keyword>
<evidence type="ECO:0000313" key="4">
    <source>
        <dbReference type="EMBL" id="SDR99829.1"/>
    </source>
</evidence>
<evidence type="ECO:0000256" key="1">
    <source>
        <dbReference type="SAM" id="MobiDB-lite"/>
    </source>
</evidence>
<dbReference type="PROSITE" id="PS51318">
    <property type="entry name" value="TAT"/>
    <property type="match status" value="1"/>
</dbReference>
<keyword evidence="2" id="KW-0472">Membrane</keyword>
<sequence>MKLRKGFLAAAAAASIATAGVVAPAHADEGTTPPATSTTPTTTPPATTPSKEPGSSDGFGSSADFQNLNSKEKADTITKWLGVATAVISVLGALFGFVAKYMPNVFPKA</sequence>
<dbReference type="Proteomes" id="UP000182237">
    <property type="component" value="Chromosome I"/>
</dbReference>
<accession>A0A1H1NNE2</accession>
<feature type="region of interest" description="Disordered" evidence="1">
    <location>
        <begin position="25"/>
        <end position="66"/>
    </location>
</feature>
<keyword evidence="5" id="KW-1185">Reference proteome</keyword>
<evidence type="ECO:0008006" key="6">
    <source>
        <dbReference type="Google" id="ProtNLM"/>
    </source>
</evidence>
<evidence type="ECO:0000256" key="3">
    <source>
        <dbReference type="SAM" id="SignalP"/>
    </source>
</evidence>
<name>A0A1H1NNE2_9CORY</name>
<gene>
    <name evidence="4" type="ORF">SAMN04488539_0807</name>
</gene>
<organism evidence="4 5">
    <name type="scientific">Corynebacterium timonense</name>
    <dbReference type="NCBI Taxonomy" id="441500"/>
    <lineage>
        <taxon>Bacteria</taxon>
        <taxon>Bacillati</taxon>
        <taxon>Actinomycetota</taxon>
        <taxon>Actinomycetes</taxon>
        <taxon>Mycobacteriales</taxon>
        <taxon>Corynebacteriaceae</taxon>
        <taxon>Corynebacterium</taxon>
    </lineage>
</organism>
<dbReference type="AlphaFoldDB" id="A0A1H1NNE2"/>
<evidence type="ECO:0000256" key="2">
    <source>
        <dbReference type="SAM" id="Phobius"/>
    </source>
</evidence>
<dbReference type="InterPro" id="IPR006311">
    <property type="entry name" value="TAT_signal"/>
</dbReference>
<keyword evidence="2" id="KW-0812">Transmembrane</keyword>
<dbReference type="OrthoDB" id="4428120at2"/>
<keyword evidence="2" id="KW-1133">Transmembrane helix</keyword>
<dbReference type="EMBL" id="LT629765">
    <property type="protein sequence ID" value="SDR99829.1"/>
    <property type="molecule type" value="Genomic_DNA"/>
</dbReference>
<feature type="signal peptide" evidence="3">
    <location>
        <begin position="1"/>
        <end position="27"/>
    </location>
</feature>
<reference evidence="4 5" key="1">
    <citation type="submission" date="2016-10" db="EMBL/GenBank/DDBJ databases">
        <authorList>
            <person name="de Groot N.N."/>
        </authorList>
    </citation>
    <scope>NUCLEOTIDE SEQUENCE [LARGE SCALE GENOMIC DNA]</scope>
    <source>
        <strain evidence="4 5">DSM 45434</strain>
    </source>
</reference>
<evidence type="ECO:0000313" key="5">
    <source>
        <dbReference type="Proteomes" id="UP000182237"/>
    </source>
</evidence>